<dbReference type="Pfam" id="PF13458">
    <property type="entry name" value="Peripla_BP_6"/>
    <property type="match status" value="1"/>
</dbReference>
<comment type="caution">
    <text evidence="5">The sequence shown here is derived from an EMBL/GenBank/DDBJ whole genome shotgun (WGS) entry which is preliminary data.</text>
</comment>
<feature type="chain" id="PRO_5039400297" evidence="3">
    <location>
        <begin position="21"/>
        <end position="417"/>
    </location>
</feature>
<evidence type="ECO:0000313" key="5">
    <source>
        <dbReference type="EMBL" id="PRZ40449.1"/>
    </source>
</evidence>
<evidence type="ECO:0000313" key="6">
    <source>
        <dbReference type="Proteomes" id="UP000237752"/>
    </source>
</evidence>
<reference evidence="5 6" key="1">
    <citation type="submission" date="2018-03" db="EMBL/GenBank/DDBJ databases">
        <title>Genomic Encyclopedia of Archaeal and Bacterial Type Strains, Phase II (KMG-II): from individual species to whole genera.</title>
        <authorList>
            <person name="Goeker M."/>
        </authorList>
    </citation>
    <scope>NUCLEOTIDE SEQUENCE [LARGE SCALE GENOMIC DNA]</scope>
    <source>
        <strain evidence="5 6">DSM 100065</strain>
    </source>
</reference>
<dbReference type="EMBL" id="PVUE01000017">
    <property type="protein sequence ID" value="PRZ40449.1"/>
    <property type="molecule type" value="Genomic_DNA"/>
</dbReference>
<protein>
    <submittedName>
        <fullName evidence="5">ABC-type branched-subunit amino acid transport system substrate-binding protein</fullName>
    </submittedName>
</protein>
<dbReference type="PANTHER" id="PTHR47235:SF1">
    <property type="entry name" value="BLR6548 PROTEIN"/>
    <property type="match status" value="1"/>
</dbReference>
<dbReference type="PROSITE" id="PS51257">
    <property type="entry name" value="PROKAR_LIPOPROTEIN"/>
    <property type="match status" value="1"/>
</dbReference>
<organism evidence="5 6">
    <name type="scientific">Antricoccus suffuscus</name>
    <dbReference type="NCBI Taxonomy" id="1629062"/>
    <lineage>
        <taxon>Bacteria</taxon>
        <taxon>Bacillati</taxon>
        <taxon>Actinomycetota</taxon>
        <taxon>Actinomycetes</taxon>
        <taxon>Geodermatophilales</taxon>
        <taxon>Antricoccaceae</taxon>
        <taxon>Antricoccus</taxon>
    </lineage>
</organism>
<feature type="domain" description="Leucine-binding protein" evidence="4">
    <location>
        <begin position="49"/>
        <end position="391"/>
    </location>
</feature>
<evidence type="ECO:0000256" key="3">
    <source>
        <dbReference type="SAM" id="SignalP"/>
    </source>
</evidence>
<evidence type="ECO:0000256" key="2">
    <source>
        <dbReference type="ARBA" id="ARBA00022729"/>
    </source>
</evidence>
<accession>A0A2T0ZVS5</accession>
<sequence>MRLINRALICGSLVLGLALTGCSTKGGTSGANQTGKDGVKYDYGVTDDSITLGAMTDQSGAFKVIGLGITQGQQIWVDDVNKAGGICGRDIKLDIQDNGYHADKALTLYASMKDKVAGMVQVLGSPIAAALKPQLESDDMLSIPASWASGNLESKALLQVGATYAIEMVNGMAYAQKSGLIADGDKIGHIYVDGEYGGDGLSGSKAYAKQHNQTIVPAKVTGEDSDLTPAVTSLKSAGVKAVLITTTPTQTGSILTAMSAQGMSDVPVVGNGPSFAPTLLDTPAKDSFANYYRVVPYLPFNAPQPITQHIAESYHAKFTDKPQDAVEQGYSFAMAYEAVLTKACKNKDLTRKGILDAARQVKVDTKGLTAPLDYSKPGQPPTRATYIEQVDTSVEGGLKIVDDISASQEAKDLKVGK</sequence>
<dbReference type="Gene3D" id="3.40.50.2300">
    <property type="match status" value="2"/>
</dbReference>
<gene>
    <name evidence="5" type="ORF">CLV47_11787</name>
</gene>
<dbReference type="InterPro" id="IPR028082">
    <property type="entry name" value="Peripla_BP_I"/>
</dbReference>
<evidence type="ECO:0000259" key="4">
    <source>
        <dbReference type="Pfam" id="PF13458"/>
    </source>
</evidence>
<comment type="similarity">
    <text evidence="1">Belongs to the leucine-binding protein family.</text>
</comment>
<feature type="signal peptide" evidence="3">
    <location>
        <begin position="1"/>
        <end position="20"/>
    </location>
</feature>
<evidence type="ECO:0000256" key="1">
    <source>
        <dbReference type="ARBA" id="ARBA00010062"/>
    </source>
</evidence>
<keyword evidence="6" id="KW-1185">Reference proteome</keyword>
<dbReference type="AlphaFoldDB" id="A0A2T0ZVS5"/>
<dbReference type="InterPro" id="IPR028081">
    <property type="entry name" value="Leu-bd"/>
</dbReference>
<proteinExistence type="inferred from homology"/>
<dbReference type="Proteomes" id="UP000237752">
    <property type="component" value="Unassembled WGS sequence"/>
</dbReference>
<dbReference type="OrthoDB" id="7337537at2"/>
<dbReference type="SUPFAM" id="SSF53822">
    <property type="entry name" value="Periplasmic binding protein-like I"/>
    <property type="match status" value="1"/>
</dbReference>
<dbReference type="PANTHER" id="PTHR47235">
    <property type="entry name" value="BLR6548 PROTEIN"/>
    <property type="match status" value="1"/>
</dbReference>
<dbReference type="RefSeq" id="WP_106350319.1">
    <property type="nucleotide sequence ID" value="NZ_PVUE01000017.1"/>
</dbReference>
<keyword evidence="2 3" id="KW-0732">Signal</keyword>
<name>A0A2T0ZVS5_9ACTN</name>